<dbReference type="Proteomes" id="UP000692954">
    <property type="component" value="Unassembled WGS sequence"/>
</dbReference>
<dbReference type="EMBL" id="CAJJDN010000179">
    <property type="protein sequence ID" value="CAD8127751.1"/>
    <property type="molecule type" value="Genomic_DNA"/>
</dbReference>
<comment type="caution">
    <text evidence="1">The sequence shown here is derived from an EMBL/GenBank/DDBJ whole genome shotgun (WGS) entry which is preliminary data.</text>
</comment>
<reference evidence="1" key="1">
    <citation type="submission" date="2021-01" db="EMBL/GenBank/DDBJ databases">
        <authorList>
            <consortium name="Genoscope - CEA"/>
            <person name="William W."/>
        </authorList>
    </citation>
    <scope>NUCLEOTIDE SEQUENCE</scope>
</reference>
<dbReference type="OrthoDB" id="303393at2759"/>
<evidence type="ECO:0000313" key="2">
    <source>
        <dbReference type="Proteomes" id="UP000692954"/>
    </source>
</evidence>
<evidence type="ECO:0000313" key="1">
    <source>
        <dbReference type="EMBL" id="CAD8127751.1"/>
    </source>
</evidence>
<gene>
    <name evidence="1" type="ORF">PSON_ATCC_30995.1.T1790077</name>
</gene>
<organism evidence="1 2">
    <name type="scientific">Paramecium sonneborni</name>
    <dbReference type="NCBI Taxonomy" id="65129"/>
    <lineage>
        <taxon>Eukaryota</taxon>
        <taxon>Sar</taxon>
        <taxon>Alveolata</taxon>
        <taxon>Ciliophora</taxon>
        <taxon>Intramacronucleata</taxon>
        <taxon>Oligohymenophorea</taxon>
        <taxon>Peniculida</taxon>
        <taxon>Parameciidae</taxon>
        <taxon>Paramecium</taxon>
    </lineage>
</organism>
<sequence>MEYSLLFDCLKQASELIRQFIIDSIQSFQQKLKLKYQMGSTCIKIQITTDDLILSQESAQEIHMNIQQSKEQKKTEDLSIFSDDEIQFTSHSFEEIKVDQIQSNNSKIKQIDQSLKIKSILKTSSHSQIVQSPNIRKSVSFCFINPDQYKQMINCKSNISQAQQEFLNTLYASQ</sequence>
<accession>A0A8S1RH37</accession>
<keyword evidence="2" id="KW-1185">Reference proteome</keyword>
<proteinExistence type="predicted"/>
<protein>
    <submittedName>
        <fullName evidence="1">Uncharacterized protein</fullName>
    </submittedName>
</protein>
<name>A0A8S1RH37_9CILI</name>
<dbReference type="AlphaFoldDB" id="A0A8S1RH37"/>